<protein>
    <recommendedName>
        <fullName evidence="3">RING-type domain-containing protein</fullName>
    </recommendedName>
</protein>
<feature type="domain" description="RING-type" evidence="3">
    <location>
        <begin position="260"/>
        <end position="318"/>
    </location>
</feature>
<dbReference type="InterPro" id="IPR013083">
    <property type="entry name" value="Znf_RING/FYVE/PHD"/>
</dbReference>
<organism evidence="4">
    <name type="scientific">Salvia splendens</name>
    <name type="common">Scarlet sage</name>
    <dbReference type="NCBI Taxonomy" id="180675"/>
    <lineage>
        <taxon>Eukaryota</taxon>
        <taxon>Viridiplantae</taxon>
        <taxon>Streptophyta</taxon>
        <taxon>Embryophyta</taxon>
        <taxon>Tracheophyta</taxon>
        <taxon>Spermatophyta</taxon>
        <taxon>Magnoliopsida</taxon>
        <taxon>eudicotyledons</taxon>
        <taxon>Gunneridae</taxon>
        <taxon>Pentapetalae</taxon>
        <taxon>asterids</taxon>
        <taxon>lamiids</taxon>
        <taxon>Lamiales</taxon>
        <taxon>Lamiaceae</taxon>
        <taxon>Nepetoideae</taxon>
        <taxon>Mentheae</taxon>
        <taxon>Salviinae</taxon>
        <taxon>Salvia</taxon>
        <taxon>Salvia subgen. Calosphace</taxon>
        <taxon>core Calosphace</taxon>
    </lineage>
</organism>
<evidence type="ECO:0000313" key="5">
    <source>
        <dbReference type="Proteomes" id="UP000298416"/>
    </source>
</evidence>
<keyword evidence="1" id="KW-0863">Zinc-finger</keyword>
<evidence type="ECO:0000256" key="1">
    <source>
        <dbReference type="PROSITE-ProRule" id="PRU00175"/>
    </source>
</evidence>
<keyword evidence="1" id="KW-0479">Metal-binding</keyword>
<dbReference type="Gene3D" id="3.30.40.10">
    <property type="entry name" value="Zinc/RING finger domain, C3HC4 (zinc finger)"/>
    <property type="match status" value="1"/>
</dbReference>
<sequence length="428" mass="46663">MSEGGKAEGGDMARRIMEWLNGQLSNLKRGPFVVWLQGHMGLMQPAGTGLWDHTNLTGELTLAFLLHLQDGTYNSNRKECLLVPMMAFSCMGLQHHQIVEEVEVGPAGISPSQQWTPPAIQEIGTDDYGASGRDVTWRPLSFSPTMEGTSAARDGGGSTSSRSDSSCDYESMVKSHTLHRNRRCFMSKAIHPLSLPSERCARESSSIASAGLAEFDPMTPQRDRHHLSSTSGSIDFTEAPETFECDQSNRSRSPADCFRCGLCERFLSQRSPWSSRRIVKSGDMPVAGVLSCRHVFHAECLDQTTPKACKSDPPCPICIKIDEGNSPDQRLFSKLRNTFPRLRPFSEGAPSKQWGCVQAGDCVEGAFHTPSRSTLLSLNRNQLRKNLSLKGNAGRLSKSGSFSPQIFTASGEHGSAGSSKTIGGSSFK</sequence>
<dbReference type="AlphaFoldDB" id="A0A8X8Y5J0"/>
<accession>A0A8X8Y5J0</accession>
<gene>
    <name evidence="4" type="ORF">SASPL_110484</name>
</gene>
<dbReference type="Proteomes" id="UP000298416">
    <property type="component" value="Unassembled WGS sequence"/>
</dbReference>
<proteinExistence type="predicted"/>
<dbReference type="PROSITE" id="PS50089">
    <property type="entry name" value="ZF_RING_2"/>
    <property type="match status" value="1"/>
</dbReference>
<keyword evidence="5" id="KW-1185">Reference proteome</keyword>
<feature type="compositionally biased region" description="Low complexity" evidence="2">
    <location>
        <begin position="148"/>
        <end position="166"/>
    </location>
</feature>
<keyword evidence="1" id="KW-0862">Zinc</keyword>
<dbReference type="PANTHER" id="PTHR31150:SF23">
    <property type="entry name" value="MANDELONITRILE LYASE-RELATED"/>
    <property type="match status" value="1"/>
</dbReference>
<feature type="region of interest" description="Disordered" evidence="2">
    <location>
        <begin position="140"/>
        <end position="167"/>
    </location>
</feature>
<name>A0A8X8Y5J0_SALSN</name>
<dbReference type="SUPFAM" id="SSF57850">
    <property type="entry name" value="RING/U-box"/>
    <property type="match status" value="1"/>
</dbReference>
<reference evidence="4" key="1">
    <citation type="submission" date="2018-01" db="EMBL/GenBank/DDBJ databases">
        <authorList>
            <person name="Mao J.F."/>
        </authorList>
    </citation>
    <scope>NUCLEOTIDE SEQUENCE</scope>
    <source>
        <strain evidence="4">Huo1</strain>
        <tissue evidence="4">Leaf</tissue>
    </source>
</reference>
<evidence type="ECO:0000313" key="4">
    <source>
        <dbReference type="EMBL" id="KAG6426263.1"/>
    </source>
</evidence>
<comment type="caution">
    <text evidence="4">The sequence shown here is derived from an EMBL/GenBank/DDBJ whole genome shotgun (WGS) entry which is preliminary data.</text>
</comment>
<dbReference type="PANTHER" id="PTHR31150">
    <property type="entry name" value="EXPRESSED PROTEIN"/>
    <property type="match status" value="1"/>
</dbReference>
<dbReference type="EMBL" id="PNBA02000004">
    <property type="protein sequence ID" value="KAG6426263.1"/>
    <property type="molecule type" value="Genomic_DNA"/>
</dbReference>
<reference evidence="4" key="2">
    <citation type="submission" date="2020-08" db="EMBL/GenBank/DDBJ databases">
        <title>Plant Genome Project.</title>
        <authorList>
            <person name="Zhang R.-G."/>
        </authorList>
    </citation>
    <scope>NUCLEOTIDE SEQUENCE</scope>
    <source>
        <strain evidence="4">Huo1</strain>
        <tissue evidence="4">Leaf</tissue>
    </source>
</reference>
<feature type="compositionally biased region" description="Polar residues" evidence="2">
    <location>
        <begin position="416"/>
        <end position="428"/>
    </location>
</feature>
<dbReference type="InterPro" id="IPR001841">
    <property type="entry name" value="Znf_RING"/>
</dbReference>
<evidence type="ECO:0000259" key="3">
    <source>
        <dbReference type="PROSITE" id="PS50089"/>
    </source>
</evidence>
<dbReference type="GO" id="GO:0008270">
    <property type="term" value="F:zinc ion binding"/>
    <property type="evidence" value="ECO:0007669"/>
    <property type="project" value="UniProtKB-KW"/>
</dbReference>
<feature type="region of interest" description="Disordered" evidence="2">
    <location>
        <begin position="407"/>
        <end position="428"/>
    </location>
</feature>
<evidence type="ECO:0000256" key="2">
    <source>
        <dbReference type="SAM" id="MobiDB-lite"/>
    </source>
</evidence>